<sequence length="428" mass="48988">MVKVALKLEQRTKLSQIQRLTIKMLTLRSQELTDFLHEQVAENPLLDIRYGDVKSQADAGKEKPLDAVRSRADSLEESLMKQLRLQTLPRPVLLAAGLVIRSLDEKGFCTGNLAELGQEYALDGATMDKGLAVVQSLDPPGIGARDIRECLLLQTRRHGQAPAGTERLLSQYYEDFLQGKWQKLQHEMDLSEKDFKAIRDFLKTLALQPASTADAETEFIRPDVEIYEAEPGKLAVRSLEELPDVFFRDDLYKEYEAQGDKKTRTYIHRARRAFLSLQSALAYRWQSIFLVLQCVAQYQSQHFLQGLPLRPLRQKDAAYMTGLSTATVSRVCHGRYVLFSGHVYRLQDFFAQAYACQNEYEDGEISDQAIKEKIRDHIAAEAPDHPWSDQELADWLAAQQIHIARRTVAKFRLQLQIPNSTIRRRLKE</sequence>
<evidence type="ECO:0000256" key="6">
    <source>
        <dbReference type="ARBA" id="ARBA00023082"/>
    </source>
</evidence>
<evidence type="ECO:0000256" key="4">
    <source>
        <dbReference type="ARBA" id="ARBA00022695"/>
    </source>
</evidence>
<dbReference type="NCBIfam" id="TIGR02395">
    <property type="entry name" value="rpoN_sigma"/>
    <property type="match status" value="1"/>
</dbReference>
<evidence type="ECO:0000256" key="5">
    <source>
        <dbReference type="ARBA" id="ARBA00023015"/>
    </source>
</evidence>
<gene>
    <name evidence="11" type="primary">rpoN</name>
    <name evidence="11" type="ORF">H8J70_11750</name>
</gene>
<dbReference type="PANTHER" id="PTHR32248:SF4">
    <property type="entry name" value="RNA POLYMERASE SIGMA-54 FACTOR"/>
    <property type="match status" value="1"/>
</dbReference>
<keyword evidence="8" id="KW-0804">Transcription</keyword>
<dbReference type="EMBL" id="JACOGK010000050">
    <property type="protein sequence ID" value="MBC3537913.1"/>
    <property type="molecule type" value="Genomic_DNA"/>
</dbReference>
<protein>
    <submittedName>
        <fullName evidence="11">RNA polymerase factor sigma-54</fullName>
    </submittedName>
</protein>
<dbReference type="InterPro" id="IPR000394">
    <property type="entry name" value="RNA_pol_sigma_54"/>
</dbReference>
<feature type="domain" description="RNA polymerase sigma factor 54 core-binding" evidence="10">
    <location>
        <begin position="67"/>
        <end position="239"/>
    </location>
</feature>
<keyword evidence="2" id="KW-0240">DNA-directed RNA polymerase</keyword>
<keyword evidence="12" id="KW-1185">Reference proteome</keyword>
<feature type="domain" description="RNA polymerase sigma factor 54 DNA-binding" evidence="9">
    <location>
        <begin position="265"/>
        <end position="425"/>
    </location>
</feature>
<dbReference type="PRINTS" id="PR00045">
    <property type="entry name" value="SIGMA54FCT"/>
</dbReference>
<dbReference type="PROSITE" id="PS50044">
    <property type="entry name" value="SIGMA54_3"/>
    <property type="match status" value="1"/>
</dbReference>
<dbReference type="InterPro" id="IPR007634">
    <property type="entry name" value="RNA_pol_sigma_54_DNA-bd"/>
</dbReference>
<name>A0ABR6VL74_9FIRM</name>
<keyword evidence="3" id="KW-0808">Transferase</keyword>
<dbReference type="InterPro" id="IPR007046">
    <property type="entry name" value="RNA_pol_sigma_54_core-bd"/>
</dbReference>
<comment type="similarity">
    <text evidence="1">Belongs to the sigma-54 factor family.</text>
</comment>
<evidence type="ECO:0000259" key="9">
    <source>
        <dbReference type="Pfam" id="PF04552"/>
    </source>
</evidence>
<dbReference type="Proteomes" id="UP000606870">
    <property type="component" value="Unassembled WGS sequence"/>
</dbReference>
<evidence type="ECO:0000313" key="11">
    <source>
        <dbReference type="EMBL" id="MBC3537913.1"/>
    </source>
</evidence>
<dbReference type="RefSeq" id="WP_186504482.1">
    <property type="nucleotide sequence ID" value="NZ_JACOGK010000050.1"/>
</dbReference>
<dbReference type="Pfam" id="PF04552">
    <property type="entry name" value="Sigma54_DBD"/>
    <property type="match status" value="1"/>
</dbReference>
<dbReference type="PIRSF" id="PIRSF000774">
    <property type="entry name" value="RpoN"/>
    <property type="match status" value="1"/>
</dbReference>
<keyword evidence="6" id="KW-0731">Sigma factor</keyword>
<dbReference type="Pfam" id="PF00309">
    <property type="entry name" value="Sigma54_AID"/>
    <property type="match status" value="1"/>
</dbReference>
<dbReference type="InterPro" id="IPR038709">
    <property type="entry name" value="RpoN_core-bd_sf"/>
</dbReference>
<dbReference type="Gene3D" id="1.10.10.1330">
    <property type="entry name" value="RNA polymerase sigma-54 factor, core-binding domain"/>
    <property type="match status" value="1"/>
</dbReference>
<keyword evidence="7" id="KW-0238">DNA-binding</keyword>
<accession>A0ABR6VL74</accession>
<evidence type="ECO:0000313" key="12">
    <source>
        <dbReference type="Proteomes" id="UP000606870"/>
    </source>
</evidence>
<evidence type="ECO:0000256" key="8">
    <source>
        <dbReference type="ARBA" id="ARBA00023163"/>
    </source>
</evidence>
<evidence type="ECO:0000259" key="10">
    <source>
        <dbReference type="Pfam" id="PF04963"/>
    </source>
</evidence>
<evidence type="ECO:0000256" key="2">
    <source>
        <dbReference type="ARBA" id="ARBA00022478"/>
    </source>
</evidence>
<keyword evidence="4" id="KW-0548">Nucleotidyltransferase</keyword>
<evidence type="ECO:0000256" key="3">
    <source>
        <dbReference type="ARBA" id="ARBA00022679"/>
    </source>
</evidence>
<reference evidence="11 12" key="1">
    <citation type="submission" date="2020-08" db="EMBL/GenBank/DDBJ databases">
        <authorList>
            <person name="Liu C."/>
            <person name="Sun Q."/>
        </authorList>
    </citation>
    <scope>NUCLEOTIDE SEQUENCE [LARGE SCALE GENOMIC DNA]</scope>
    <source>
        <strain evidence="11 12">NSJ-59</strain>
    </source>
</reference>
<dbReference type="Pfam" id="PF04963">
    <property type="entry name" value="Sigma54_CBD"/>
    <property type="match status" value="1"/>
</dbReference>
<proteinExistence type="inferred from homology"/>
<evidence type="ECO:0000256" key="1">
    <source>
        <dbReference type="ARBA" id="ARBA00008798"/>
    </source>
</evidence>
<comment type="caution">
    <text evidence="11">The sequence shown here is derived from an EMBL/GenBank/DDBJ whole genome shotgun (WGS) entry which is preliminary data.</text>
</comment>
<keyword evidence="5" id="KW-0805">Transcription regulation</keyword>
<dbReference type="PANTHER" id="PTHR32248">
    <property type="entry name" value="RNA POLYMERASE SIGMA-54 FACTOR"/>
    <property type="match status" value="1"/>
</dbReference>
<organism evidence="11 12">
    <name type="scientific">Megasphaera hominis</name>
    <dbReference type="NCBI Taxonomy" id="159836"/>
    <lineage>
        <taxon>Bacteria</taxon>
        <taxon>Bacillati</taxon>
        <taxon>Bacillota</taxon>
        <taxon>Negativicutes</taxon>
        <taxon>Veillonellales</taxon>
        <taxon>Veillonellaceae</taxon>
        <taxon>Megasphaera</taxon>
    </lineage>
</organism>
<evidence type="ECO:0000256" key="7">
    <source>
        <dbReference type="ARBA" id="ARBA00023125"/>
    </source>
</evidence>
<dbReference type="Gene3D" id="1.10.10.60">
    <property type="entry name" value="Homeodomain-like"/>
    <property type="match status" value="1"/>
</dbReference>